<feature type="transmembrane region" description="Helical" evidence="1">
    <location>
        <begin position="160"/>
        <end position="178"/>
    </location>
</feature>
<feature type="transmembrane region" description="Helical" evidence="1">
    <location>
        <begin position="136"/>
        <end position="154"/>
    </location>
</feature>
<dbReference type="Pfam" id="PF11193">
    <property type="entry name" value="DUF2812"/>
    <property type="match status" value="1"/>
</dbReference>
<evidence type="ECO:0000256" key="1">
    <source>
        <dbReference type="SAM" id="Phobius"/>
    </source>
</evidence>
<comment type="caution">
    <text evidence="2">The sequence shown here is derived from an EMBL/GenBank/DDBJ whole genome shotgun (WGS) entry which is preliminary data.</text>
</comment>
<reference evidence="2 3" key="1">
    <citation type="submission" date="2016-03" db="EMBL/GenBank/DDBJ databases">
        <title>Comparison of Bacillus endophyticus and B. anthracis characteristics using whole genome sequence analysis and microbiological techniques.</title>
        <authorList>
            <person name="Lekota K.E."/>
            <person name="Mafofo J."/>
            <person name="Rees J."/>
            <person name="Muchadeyi F.C."/>
            <person name="Madoroba E."/>
            <person name="Van Heerden H."/>
        </authorList>
    </citation>
    <scope>NUCLEOTIDE SEQUENCE [LARGE SCALE GENOMIC DNA]</scope>
    <source>
        <strain evidence="2 3">3631_10C</strain>
    </source>
</reference>
<dbReference type="AlphaFoldDB" id="A0AAX1QFD8"/>
<evidence type="ECO:0000313" key="2">
    <source>
        <dbReference type="EMBL" id="RAS81715.1"/>
    </source>
</evidence>
<keyword evidence="1" id="KW-0812">Transmembrane</keyword>
<dbReference type="InterPro" id="IPR021359">
    <property type="entry name" value="DUF2812"/>
</dbReference>
<keyword evidence="1" id="KW-1133">Transmembrane helix</keyword>
<sequence length="191" mass="22720">MRRTKMFKKRTDIKKVSKKFTNFEKEEKWLGGMLAEGWILKEYGSEDVEECQYIFRLASEEEKQNGVYKIDYRLFMKKRDLEDYQSLFEEAEWQPLAKDTSYMKRIFYTNSSEADRDIFSDKESYQGREKRRMKASLLYSGLCILGMAVLFTLWRTFEASSFGGAGMFVLFAAIKNIADYFKHRKVYKSLT</sequence>
<evidence type="ECO:0000313" key="3">
    <source>
        <dbReference type="Proteomes" id="UP000250174"/>
    </source>
</evidence>
<evidence type="ECO:0008006" key="4">
    <source>
        <dbReference type="Google" id="ProtNLM"/>
    </source>
</evidence>
<proteinExistence type="predicted"/>
<organism evidence="2 3">
    <name type="scientific">Priestia endophytica</name>
    <dbReference type="NCBI Taxonomy" id="135735"/>
    <lineage>
        <taxon>Bacteria</taxon>
        <taxon>Bacillati</taxon>
        <taxon>Bacillota</taxon>
        <taxon>Bacilli</taxon>
        <taxon>Bacillales</taxon>
        <taxon>Bacillaceae</taxon>
        <taxon>Priestia</taxon>
    </lineage>
</organism>
<accession>A0AAX1QFD8</accession>
<keyword evidence="1" id="KW-0472">Membrane</keyword>
<dbReference type="EMBL" id="LVYK01000002">
    <property type="protein sequence ID" value="RAS81715.1"/>
    <property type="molecule type" value="Genomic_DNA"/>
</dbReference>
<gene>
    <name evidence="2" type="ORF">A3864_02475</name>
</gene>
<name>A0AAX1QFD8_9BACI</name>
<protein>
    <recommendedName>
        <fullName evidence="4">DUF2812 domain-containing protein</fullName>
    </recommendedName>
</protein>
<dbReference type="Proteomes" id="UP000250174">
    <property type="component" value="Unassembled WGS sequence"/>
</dbReference>